<organism evidence="3 4">
    <name type="scientific">Trema orientale</name>
    <name type="common">Charcoal tree</name>
    <name type="synonym">Celtis orientalis</name>
    <dbReference type="NCBI Taxonomy" id="63057"/>
    <lineage>
        <taxon>Eukaryota</taxon>
        <taxon>Viridiplantae</taxon>
        <taxon>Streptophyta</taxon>
        <taxon>Embryophyta</taxon>
        <taxon>Tracheophyta</taxon>
        <taxon>Spermatophyta</taxon>
        <taxon>Magnoliopsida</taxon>
        <taxon>eudicotyledons</taxon>
        <taxon>Gunneridae</taxon>
        <taxon>Pentapetalae</taxon>
        <taxon>rosids</taxon>
        <taxon>fabids</taxon>
        <taxon>Rosales</taxon>
        <taxon>Cannabaceae</taxon>
        <taxon>Trema</taxon>
    </lineage>
</organism>
<feature type="domain" description="DUF4220" evidence="2">
    <location>
        <begin position="52"/>
        <end position="400"/>
    </location>
</feature>
<feature type="transmembrane region" description="Helical" evidence="1">
    <location>
        <begin position="50"/>
        <end position="74"/>
    </location>
</feature>
<evidence type="ECO:0000313" key="4">
    <source>
        <dbReference type="Proteomes" id="UP000237000"/>
    </source>
</evidence>
<evidence type="ECO:0000313" key="3">
    <source>
        <dbReference type="EMBL" id="PON34528.1"/>
    </source>
</evidence>
<sequence length="724" mass="81827">MQLPIPRKVKKVWDVWDLRLSITTSLLLQAFLLLLAPSRQRSRSNLLFRSIWATYLLADWVAAVAIGLITKSLGDPDDPEGNDDLFALWASFLLMHLGGPDGITSLSLEDNELWIRHLFGLFLQVVSAAYSFYLTLNKNKLWFPTILVFIGGNIKFAERTLALRLASLERFGATTLPDPNPGPDYQEAEIAYSTMRSVQVQSTLAEMMTTTMPGGVSNFVATEPISAVEGPIQKNLDEMKLLEVAYSLYGTFKGLIVGFLLSSKDRESSRSYFLQETATRAFRLVEYELSFMYQVLHTKAVVIHGKVGYSLRFISICSTILAFLVFAFIGKKGFGKFEIGVTYALFIGAIVLDIISVFKLIFSDWVLMVIKDSWIIKHIPTVILTRTRWSGSVSQKNMISHCLAPKIGVQELAGYHHKYGISETLKTILCNFSYSETVRNFLKDFIFHELQKKSKKASNLRDSIEACSQRGDSALLQSSSSYIKLKWSIGEFQYAESLLIWHLATELCYHHDVEANSSTTDHQREGETFCKLLAQLCCRSCVRQGRQDDQSSSGRQEDDDGKRICKLISNYMFYLLVKKPAMLAPVLGNWNIVFRDTCAEAKRFFDKHNLSCHAEACKKVLSVKPKVRSAAIKGDRSKSVLFDACILAQQLQKEESQWKIMSRVWVEMLSYAAINCRPFIHAQQLSKGGELLTFTWMLMNHLGLGTQFAEQEQQAGTKMVTIIE</sequence>
<dbReference type="PANTHER" id="PTHR31325">
    <property type="entry name" value="OS01G0798800 PROTEIN-RELATED"/>
    <property type="match status" value="1"/>
</dbReference>
<keyword evidence="1" id="KW-0472">Membrane</keyword>
<gene>
    <name evidence="3" type="ORF">TorRG33x02_353160</name>
</gene>
<keyword evidence="1" id="KW-1133">Transmembrane helix</keyword>
<feature type="transmembrane region" description="Helical" evidence="1">
    <location>
        <begin position="141"/>
        <end position="157"/>
    </location>
</feature>
<comment type="caution">
    <text evidence="3">The sequence shown here is derived from an EMBL/GenBank/DDBJ whole genome shotgun (WGS) entry which is preliminary data.</text>
</comment>
<dbReference type="AlphaFoldDB" id="A0A2P5ADA4"/>
<dbReference type="Pfam" id="PF13968">
    <property type="entry name" value="DUF4220"/>
    <property type="match status" value="1"/>
</dbReference>
<dbReference type="InParanoid" id="A0A2P5ADA4"/>
<feature type="transmembrane region" description="Helical" evidence="1">
    <location>
        <begin position="20"/>
        <end position="38"/>
    </location>
</feature>
<keyword evidence="1" id="KW-0812">Transmembrane</keyword>
<evidence type="ECO:0000259" key="2">
    <source>
        <dbReference type="Pfam" id="PF13968"/>
    </source>
</evidence>
<feature type="transmembrane region" description="Helical" evidence="1">
    <location>
        <begin position="309"/>
        <end position="329"/>
    </location>
</feature>
<feature type="transmembrane region" description="Helical" evidence="1">
    <location>
        <begin position="86"/>
        <end position="106"/>
    </location>
</feature>
<evidence type="ECO:0000256" key="1">
    <source>
        <dbReference type="SAM" id="Phobius"/>
    </source>
</evidence>
<feature type="transmembrane region" description="Helical" evidence="1">
    <location>
        <begin position="118"/>
        <end position="135"/>
    </location>
</feature>
<dbReference type="OrthoDB" id="1689146at2759"/>
<dbReference type="Proteomes" id="UP000237000">
    <property type="component" value="Unassembled WGS sequence"/>
</dbReference>
<dbReference type="EMBL" id="JXTC01000930">
    <property type="protein sequence ID" value="PON34528.1"/>
    <property type="molecule type" value="Genomic_DNA"/>
</dbReference>
<dbReference type="InterPro" id="IPR025315">
    <property type="entry name" value="DUF4220"/>
</dbReference>
<keyword evidence="4" id="KW-1185">Reference proteome</keyword>
<dbReference type="STRING" id="63057.A0A2P5ADA4"/>
<feature type="transmembrane region" description="Helical" evidence="1">
    <location>
        <begin position="341"/>
        <end position="362"/>
    </location>
</feature>
<dbReference type="Pfam" id="PF04578">
    <property type="entry name" value="DUF594"/>
    <property type="match status" value="1"/>
</dbReference>
<proteinExistence type="predicted"/>
<accession>A0A2P5ADA4</accession>
<reference evidence="4" key="1">
    <citation type="submission" date="2016-06" db="EMBL/GenBank/DDBJ databases">
        <title>Parallel loss of symbiosis genes in relatives of nitrogen-fixing non-legume Parasponia.</title>
        <authorList>
            <person name="Van Velzen R."/>
            <person name="Holmer R."/>
            <person name="Bu F."/>
            <person name="Rutten L."/>
            <person name="Van Zeijl A."/>
            <person name="Liu W."/>
            <person name="Santuari L."/>
            <person name="Cao Q."/>
            <person name="Sharma T."/>
            <person name="Shen D."/>
            <person name="Roswanjaya Y."/>
            <person name="Wardhani T."/>
            <person name="Kalhor M.S."/>
            <person name="Jansen J."/>
            <person name="Van den Hoogen J."/>
            <person name="Gungor B."/>
            <person name="Hartog M."/>
            <person name="Hontelez J."/>
            <person name="Verver J."/>
            <person name="Yang W.-C."/>
            <person name="Schijlen E."/>
            <person name="Repin R."/>
            <person name="Schilthuizen M."/>
            <person name="Schranz E."/>
            <person name="Heidstra R."/>
            <person name="Miyata K."/>
            <person name="Fedorova E."/>
            <person name="Kohlen W."/>
            <person name="Bisseling T."/>
            <person name="Smit S."/>
            <person name="Geurts R."/>
        </authorList>
    </citation>
    <scope>NUCLEOTIDE SEQUENCE [LARGE SCALE GENOMIC DNA]</scope>
    <source>
        <strain evidence="4">cv. RG33-2</strain>
    </source>
</reference>
<name>A0A2P5ADA4_TREOI</name>
<dbReference type="InterPro" id="IPR007658">
    <property type="entry name" value="DUF594"/>
</dbReference>
<protein>
    <recommendedName>
        <fullName evidence="2">DUF4220 domain-containing protein</fullName>
    </recommendedName>
</protein>